<sequence>MKKIGFFLLIGILCLDVQLFSHVRQEAEFACVIDRDRLYTAFRDEQVPLEVYETIADGKKEEFSERMFCYFITGDTGSDAAGHLQKKLERKKSPILDEFTSYIDAVWQDVTYFPIPQSQTREEMDVSYCDSWMQSRTFGGKRGHEGCDIMASVNTRGVYPVVSMTDGVVEAVGWLKLGGWRIGIRSPSGGYFYYAHLAEYAADFEVGEEINAGELLGFMGDSGYGDTPGTVGNFPVHLHIGIYINDADGNEVSVNPYWVLCALDDKKLVYDY</sequence>
<dbReference type="Gene3D" id="2.70.70.10">
    <property type="entry name" value="Glucose Permease (Domain IIA)"/>
    <property type="match status" value="1"/>
</dbReference>
<dbReference type="Proteomes" id="UP000621540">
    <property type="component" value="Unassembled WGS sequence"/>
</dbReference>
<dbReference type="InterPro" id="IPR050570">
    <property type="entry name" value="Cell_wall_metabolism_enzyme"/>
</dbReference>
<evidence type="ECO:0000256" key="1">
    <source>
        <dbReference type="ARBA" id="ARBA00022729"/>
    </source>
</evidence>
<keyword evidence="4" id="KW-1185">Reference proteome</keyword>
<gene>
    <name evidence="3" type="ORF">H8Z76_03955</name>
</gene>
<organism evidence="3 4">
    <name type="scientific">Roseburia yibonii</name>
    <dbReference type="NCBI Taxonomy" id="2763063"/>
    <lineage>
        <taxon>Bacteria</taxon>
        <taxon>Bacillati</taxon>
        <taxon>Bacillota</taxon>
        <taxon>Clostridia</taxon>
        <taxon>Lachnospirales</taxon>
        <taxon>Lachnospiraceae</taxon>
        <taxon>Roseburia</taxon>
    </lineage>
</organism>
<protein>
    <submittedName>
        <fullName evidence="3">M23 family metallopeptidase</fullName>
    </submittedName>
</protein>
<dbReference type="CDD" id="cd12797">
    <property type="entry name" value="M23_peptidase"/>
    <property type="match status" value="1"/>
</dbReference>
<evidence type="ECO:0000313" key="4">
    <source>
        <dbReference type="Proteomes" id="UP000621540"/>
    </source>
</evidence>
<dbReference type="EMBL" id="JACOQH010000002">
    <property type="protein sequence ID" value="MBC5753190.1"/>
    <property type="molecule type" value="Genomic_DNA"/>
</dbReference>
<dbReference type="PANTHER" id="PTHR21666:SF289">
    <property type="entry name" value="L-ALA--D-GLU ENDOPEPTIDASE"/>
    <property type="match status" value="1"/>
</dbReference>
<proteinExistence type="predicted"/>
<accession>A0ABR7I8I3</accession>
<evidence type="ECO:0000259" key="2">
    <source>
        <dbReference type="Pfam" id="PF01551"/>
    </source>
</evidence>
<reference evidence="3 4" key="1">
    <citation type="submission" date="2020-08" db="EMBL/GenBank/DDBJ databases">
        <title>Genome public.</title>
        <authorList>
            <person name="Liu C."/>
            <person name="Sun Q."/>
        </authorList>
    </citation>
    <scope>NUCLEOTIDE SEQUENCE [LARGE SCALE GENOMIC DNA]</scope>
    <source>
        <strain evidence="3 4">BX0805</strain>
    </source>
</reference>
<keyword evidence="1" id="KW-0732">Signal</keyword>
<dbReference type="Pfam" id="PF01551">
    <property type="entry name" value="Peptidase_M23"/>
    <property type="match status" value="1"/>
</dbReference>
<name>A0ABR7I8I3_9FIRM</name>
<comment type="caution">
    <text evidence="3">The sequence shown here is derived from an EMBL/GenBank/DDBJ whole genome shotgun (WGS) entry which is preliminary data.</text>
</comment>
<dbReference type="PANTHER" id="PTHR21666">
    <property type="entry name" value="PEPTIDASE-RELATED"/>
    <property type="match status" value="1"/>
</dbReference>
<dbReference type="InterPro" id="IPR016047">
    <property type="entry name" value="M23ase_b-sheet_dom"/>
</dbReference>
<evidence type="ECO:0000313" key="3">
    <source>
        <dbReference type="EMBL" id="MBC5753190.1"/>
    </source>
</evidence>
<feature type="domain" description="M23ase beta-sheet core" evidence="2">
    <location>
        <begin position="143"/>
        <end position="246"/>
    </location>
</feature>
<dbReference type="SUPFAM" id="SSF51261">
    <property type="entry name" value="Duplicated hybrid motif"/>
    <property type="match status" value="1"/>
</dbReference>
<dbReference type="RefSeq" id="WP_186981724.1">
    <property type="nucleotide sequence ID" value="NZ_JACOQH010000002.1"/>
</dbReference>
<dbReference type="InterPro" id="IPR011055">
    <property type="entry name" value="Dup_hybrid_motif"/>
</dbReference>